<keyword evidence="3" id="KW-1185">Reference proteome</keyword>
<comment type="caution">
    <text evidence="2">The sequence shown here is derived from an EMBL/GenBank/DDBJ whole genome shotgun (WGS) entry which is preliminary data.</text>
</comment>
<dbReference type="EMBL" id="QGKV02000299">
    <property type="protein sequence ID" value="KAF3591901.1"/>
    <property type="molecule type" value="Genomic_DNA"/>
</dbReference>
<dbReference type="Proteomes" id="UP000266723">
    <property type="component" value="Unassembled WGS sequence"/>
</dbReference>
<accession>A0ABQ7E526</accession>
<gene>
    <name evidence="2" type="ORF">DY000_02020027</name>
</gene>
<proteinExistence type="predicted"/>
<reference evidence="2 3" key="1">
    <citation type="journal article" date="2020" name="BMC Genomics">
        <title>Intraspecific diversification of the crop wild relative Brassica cretica Lam. using demographic model selection.</title>
        <authorList>
            <person name="Kioukis A."/>
            <person name="Michalopoulou V.A."/>
            <person name="Briers L."/>
            <person name="Pirintsos S."/>
            <person name="Studholme D.J."/>
            <person name="Pavlidis P."/>
            <person name="Sarris P.F."/>
        </authorList>
    </citation>
    <scope>NUCLEOTIDE SEQUENCE [LARGE SCALE GENOMIC DNA]</scope>
    <source>
        <strain evidence="3">cv. PFS-1207/04</strain>
    </source>
</reference>
<protein>
    <recommendedName>
        <fullName evidence="1">Reverse transcriptase zinc-binding domain-containing protein</fullName>
    </recommendedName>
</protein>
<sequence length="228" mass="26948">MDVLIEIFYKGRIIELTGEIGTQKLGIAREAKISEVLRDGVWRFRNCRDQRIREVIQVVSSFPLTLTVLEPDGVLWKCGEDEYKEKFISSDTWHLLRGRKEEVRCSKLVWFPQGVPRYGFIYWLAIRGRLATGHRIRQWGQMQCCVYCGEPDETRDHMFFACPYTFTLWLNVVGNLFGPDPDPDWEITLQRMLGGTCEHLTYILLRLVWQTTIYFIWRERMIDDIMGL</sequence>
<evidence type="ECO:0000259" key="1">
    <source>
        <dbReference type="Pfam" id="PF13966"/>
    </source>
</evidence>
<evidence type="ECO:0000313" key="2">
    <source>
        <dbReference type="EMBL" id="KAF3591901.1"/>
    </source>
</evidence>
<name>A0ABQ7E526_BRACR</name>
<dbReference type="InterPro" id="IPR026960">
    <property type="entry name" value="RVT-Znf"/>
</dbReference>
<dbReference type="Pfam" id="PF13966">
    <property type="entry name" value="zf-RVT"/>
    <property type="match status" value="1"/>
</dbReference>
<organism evidence="2 3">
    <name type="scientific">Brassica cretica</name>
    <name type="common">Mustard</name>
    <dbReference type="NCBI Taxonomy" id="69181"/>
    <lineage>
        <taxon>Eukaryota</taxon>
        <taxon>Viridiplantae</taxon>
        <taxon>Streptophyta</taxon>
        <taxon>Embryophyta</taxon>
        <taxon>Tracheophyta</taxon>
        <taxon>Spermatophyta</taxon>
        <taxon>Magnoliopsida</taxon>
        <taxon>eudicotyledons</taxon>
        <taxon>Gunneridae</taxon>
        <taxon>Pentapetalae</taxon>
        <taxon>rosids</taxon>
        <taxon>malvids</taxon>
        <taxon>Brassicales</taxon>
        <taxon>Brassicaceae</taxon>
        <taxon>Brassiceae</taxon>
        <taxon>Brassica</taxon>
    </lineage>
</organism>
<evidence type="ECO:0000313" key="3">
    <source>
        <dbReference type="Proteomes" id="UP000266723"/>
    </source>
</evidence>
<feature type="domain" description="Reverse transcriptase zinc-binding" evidence="1">
    <location>
        <begin position="87"/>
        <end position="169"/>
    </location>
</feature>